<evidence type="ECO:0000256" key="1">
    <source>
        <dbReference type="SAM" id="Coils"/>
    </source>
</evidence>
<evidence type="ECO:0000313" key="3">
    <source>
        <dbReference type="Proteomes" id="UP000466442"/>
    </source>
</evidence>
<dbReference type="AlphaFoldDB" id="A0A8S9YA77"/>
<accession>A0A8S9YA77</accession>
<dbReference type="Proteomes" id="UP000466442">
    <property type="component" value="Linkage Group LG1"/>
</dbReference>
<keyword evidence="3" id="KW-1185">Reference proteome</keyword>
<dbReference type="EMBL" id="WIXP02000001">
    <property type="protein sequence ID" value="KAF6217088.1"/>
    <property type="molecule type" value="Genomic_DNA"/>
</dbReference>
<proteinExistence type="predicted"/>
<evidence type="ECO:0008006" key="4">
    <source>
        <dbReference type="Google" id="ProtNLM"/>
    </source>
</evidence>
<name>A0A8S9YA77_APOLU</name>
<protein>
    <recommendedName>
        <fullName evidence="4">RRM domain-containing protein</fullName>
    </recommendedName>
</protein>
<keyword evidence="1" id="KW-0175">Coiled coil</keyword>
<sequence length="239" mass="27251">MSSAPTGQFTIAELKQCIAEVIEEKGVSTRGDLENLAAKFGSEIAEIREENKQLKEELSHLHLLMDSLESKSRKNNLLFGGITTSGSNYIATIEDFLENVLRMDYKPIIGRAFPVGKRDSAKKLIVVEFVRAEDVFQVLNKTRILKDTGFYVTRDLSKKARDRKSKLSAVKRTISQKYPRAKSSWKGNALLVDDYMYQWDDTRGLITKNGEDGFEQLKRKQNIEISRNPIQNFIQPSQE</sequence>
<reference evidence="2" key="1">
    <citation type="journal article" date="2021" name="Mol. Ecol. Resour.">
        <title>Apolygus lucorum genome provides insights into omnivorousness and mesophyll feeding.</title>
        <authorList>
            <person name="Liu Y."/>
            <person name="Liu H."/>
            <person name="Wang H."/>
            <person name="Huang T."/>
            <person name="Liu B."/>
            <person name="Yang B."/>
            <person name="Yin L."/>
            <person name="Li B."/>
            <person name="Zhang Y."/>
            <person name="Zhang S."/>
            <person name="Jiang F."/>
            <person name="Zhang X."/>
            <person name="Ren Y."/>
            <person name="Wang B."/>
            <person name="Wang S."/>
            <person name="Lu Y."/>
            <person name="Wu K."/>
            <person name="Fan W."/>
            <person name="Wang G."/>
        </authorList>
    </citation>
    <scope>NUCLEOTIDE SEQUENCE</scope>
    <source>
        <strain evidence="2">12Hb</strain>
    </source>
</reference>
<feature type="coiled-coil region" evidence="1">
    <location>
        <begin position="37"/>
        <end position="71"/>
    </location>
</feature>
<dbReference type="OrthoDB" id="8054125at2759"/>
<organism evidence="2 3">
    <name type="scientific">Apolygus lucorum</name>
    <name type="common">Small green plant bug</name>
    <name type="synonym">Lygocoris lucorum</name>
    <dbReference type="NCBI Taxonomy" id="248454"/>
    <lineage>
        <taxon>Eukaryota</taxon>
        <taxon>Metazoa</taxon>
        <taxon>Ecdysozoa</taxon>
        <taxon>Arthropoda</taxon>
        <taxon>Hexapoda</taxon>
        <taxon>Insecta</taxon>
        <taxon>Pterygota</taxon>
        <taxon>Neoptera</taxon>
        <taxon>Paraneoptera</taxon>
        <taxon>Hemiptera</taxon>
        <taxon>Heteroptera</taxon>
        <taxon>Panheteroptera</taxon>
        <taxon>Cimicomorpha</taxon>
        <taxon>Miridae</taxon>
        <taxon>Mirini</taxon>
        <taxon>Apolygus</taxon>
    </lineage>
</organism>
<gene>
    <name evidence="2" type="ORF">GE061_001441</name>
</gene>
<evidence type="ECO:0000313" key="2">
    <source>
        <dbReference type="EMBL" id="KAF6217088.1"/>
    </source>
</evidence>
<comment type="caution">
    <text evidence="2">The sequence shown here is derived from an EMBL/GenBank/DDBJ whole genome shotgun (WGS) entry which is preliminary data.</text>
</comment>